<dbReference type="InterPro" id="IPR031348">
    <property type="entry name" value="PigL_N"/>
</dbReference>
<dbReference type="InterPro" id="IPR027417">
    <property type="entry name" value="P-loop_NTPase"/>
</dbReference>
<dbReference type="SUPFAM" id="SSF48452">
    <property type="entry name" value="TPR-like"/>
    <property type="match status" value="2"/>
</dbReference>
<dbReference type="EMBL" id="JAGHQM010000022">
    <property type="protein sequence ID" value="KAH0566241.1"/>
    <property type="molecule type" value="Genomic_DNA"/>
</dbReference>
<proteinExistence type="predicted"/>
<dbReference type="Pfam" id="PF17111">
    <property type="entry name" value="PigL_N"/>
    <property type="match status" value="1"/>
</dbReference>
<dbReference type="SUPFAM" id="SSF52540">
    <property type="entry name" value="P-loop containing nucleoside triphosphate hydrolases"/>
    <property type="match status" value="1"/>
</dbReference>
<evidence type="ECO:0000313" key="3">
    <source>
        <dbReference type="EMBL" id="KAH0566241.1"/>
    </source>
</evidence>
<dbReference type="InterPro" id="IPR019734">
    <property type="entry name" value="TPR_rpt"/>
</dbReference>
<dbReference type="Pfam" id="PF13374">
    <property type="entry name" value="TPR_10"/>
    <property type="match status" value="1"/>
</dbReference>
<keyword evidence="4" id="KW-1185">Reference proteome</keyword>
<dbReference type="Gene3D" id="3.40.50.300">
    <property type="entry name" value="P-loop containing nucleotide triphosphate hydrolases"/>
    <property type="match status" value="1"/>
</dbReference>
<dbReference type="Proteomes" id="UP000750711">
    <property type="component" value="Unassembled WGS sequence"/>
</dbReference>
<dbReference type="GO" id="GO:0043531">
    <property type="term" value="F:ADP binding"/>
    <property type="evidence" value="ECO:0007669"/>
    <property type="project" value="InterPro"/>
</dbReference>
<name>A0A9P8LIQ7_9PEZI</name>
<dbReference type="InterPro" id="IPR053137">
    <property type="entry name" value="NLR-like"/>
</dbReference>
<accession>A0A9P8LIQ7</accession>
<dbReference type="InterPro" id="IPR011990">
    <property type="entry name" value="TPR-like_helical_dom_sf"/>
</dbReference>
<evidence type="ECO:0000259" key="2">
    <source>
        <dbReference type="Pfam" id="PF17111"/>
    </source>
</evidence>
<evidence type="ECO:0000313" key="4">
    <source>
        <dbReference type="Proteomes" id="UP000750711"/>
    </source>
</evidence>
<dbReference type="PANTHER" id="PTHR46082:SF6">
    <property type="entry name" value="AAA+ ATPASE DOMAIN-CONTAINING PROTEIN-RELATED"/>
    <property type="match status" value="1"/>
</dbReference>
<evidence type="ECO:0008006" key="5">
    <source>
        <dbReference type="Google" id="ProtNLM"/>
    </source>
</evidence>
<evidence type="ECO:0000259" key="1">
    <source>
        <dbReference type="Pfam" id="PF00931"/>
    </source>
</evidence>
<organism evidence="3 4">
    <name type="scientific">Trichoglossum hirsutum</name>
    <dbReference type="NCBI Taxonomy" id="265104"/>
    <lineage>
        <taxon>Eukaryota</taxon>
        <taxon>Fungi</taxon>
        <taxon>Dikarya</taxon>
        <taxon>Ascomycota</taxon>
        <taxon>Pezizomycotina</taxon>
        <taxon>Geoglossomycetes</taxon>
        <taxon>Geoglossales</taxon>
        <taxon>Geoglossaceae</taxon>
        <taxon>Trichoglossum</taxon>
    </lineage>
</organism>
<dbReference type="Gene3D" id="1.25.40.10">
    <property type="entry name" value="Tetratricopeptide repeat domain"/>
    <property type="match status" value="3"/>
</dbReference>
<gene>
    <name evidence="3" type="ORF">GP486_000362</name>
</gene>
<feature type="domain" description="Azaphilone pigments biosynthesis cluster protein L N-terminal" evidence="2">
    <location>
        <begin position="7"/>
        <end position="149"/>
    </location>
</feature>
<dbReference type="Pfam" id="PF13424">
    <property type="entry name" value="TPR_12"/>
    <property type="match status" value="4"/>
</dbReference>
<dbReference type="InterPro" id="IPR002182">
    <property type="entry name" value="NB-ARC"/>
</dbReference>
<feature type="domain" description="NB-ARC" evidence="1">
    <location>
        <begin position="189"/>
        <end position="332"/>
    </location>
</feature>
<dbReference type="AlphaFoldDB" id="A0A9P8LIQ7"/>
<comment type="caution">
    <text evidence="3">The sequence shown here is derived from an EMBL/GenBank/DDBJ whole genome shotgun (WGS) entry which is preliminary data.</text>
</comment>
<reference evidence="3" key="1">
    <citation type="submission" date="2021-03" db="EMBL/GenBank/DDBJ databases">
        <title>Comparative genomics and phylogenomic investigation of the class Geoglossomycetes provide insights into ecological specialization and systematics.</title>
        <authorList>
            <person name="Melie T."/>
            <person name="Pirro S."/>
            <person name="Miller A.N."/>
            <person name="Quandt A."/>
        </authorList>
    </citation>
    <scope>NUCLEOTIDE SEQUENCE</scope>
    <source>
        <strain evidence="3">CAQ_001_2017</strain>
    </source>
</reference>
<dbReference type="PANTHER" id="PTHR46082">
    <property type="entry name" value="ATP/GTP-BINDING PROTEIN-RELATED"/>
    <property type="match status" value="1"/>
</dbReference>
<dbReference type="Pfam" id="PF00931">
    <property type="entry name" value="NB-ARC"/>
    <property type="match status" value="1"/>
</dbReference>
<protein>
    <recommendedName>
        <fullName evidence="5">NB-ARC domain-containing protein</fullName>
    </recommendedName>
</protein>
<sequence length="1045" mass="119074">MAEAIVAIGIASSIATFICIACKVVDRISLYLSNARQTQGVFRELAIQLPHLVEVCEKIEEKVEKDPNKLHPISLVIQGCMGQVTELDDFIEKTLPVPGDSAITRTCKAIHSIRYERKVMEMHRKLETYKTSLMLQLGMHPIRADSTASEAKAMKFFYFPSSQVVRFVGREDLLNKIQRAFSAPASGLSISTMVILRGMGGQGKTQIALEYCRRSMDNGQFEAILWIDATSTIALTRSFENIADSMTNRERIFADKESRIRYVKEVLETLKRPWLMVFDNFDDPAGFKDITEYIPRAKVGAVLFTSRHADVERLGTAIPVSGMEEHEGVELLFRQTNYHKTHDNINAGLAVVRKLDCLPLAIDQAAAYISARNLPLHQFIKHYENRKATVLIHVPQLWEYRKRLSEDEDETSLSAFMTWEMSFQQLCNQNKDRDLITHILTLFAFFDNLNITEDLFRVSFEPPVSNPDWLKPLISGGEWDSFKFGDITSELQKLSLLRILSLESGRMRFSLHPLIRDWVQLRIPLLERQKYTIAAIEMLTQTIEATPKEKHSLEVKREILAHLDACLENDKAFLDAEGRLGLTSLRQPAVVFAGYYNGMARYQEAEDLFKRVLAGNKKNPDVGDTQPLESARNLASVYCNQGRYPDAQELLDKTLQESEERLGPDHPETLKTVMSLAWLFYRKGCISEASDLYKRALKSHEEQLPANHPDILLVLEELAQIHRFDGKKDEAICLCERALKGRQEQLGDDHVDTLRTALHLANAYRTECRYQEAERLYERVHDGTMLHLGAEHPLTIENINNQGIVKRNQGDFDKSEFHFDQIKETSKRILGPNHPLTLKVLMNLAILYEKQGRFSEAETLYANILEGRKKCMGLGHQDTMRTVECLSRTYWTQGRFDEADNLAAQVLKAKNIVPMQPPADMVSEQRCRWLNIETIQTIALRRGQRNQPNNVDTLETAVALGHVYVEQGRLDEAETLYAKVLPEYASHFGTDHPETLRLSEALANLYRLQGEESKAEDVYVMVFSNGREGDYECLGAARDLMGLSI</sequence>
<dbReference type="SMART" id="SM00028">
    <property type="entry name" value="TPR"/>
    <property type="match status" value="6"/>
</dbReference>